<protein>
    <recommendedName>
        <fullName evidence="5">tRNA(Ile)-lysidine/2-thiocytidine synthase N-terminal domain-containing protein</fullName>
    </recommendedName>
</protein>
<keyword evidence="2" id="KW-0819">tRNA processing</keyword>
<evidence type="ECO:0000259" key="5">
    <source>
        <dbReference type="Pfam" id="PF01171"/>
    </source>
</evidence>
<evidence type="ECO:0000256" key="4">
    <source>
        <dbReference type="ARBA" id="ARBA00022840"/>
    </source>
</evidence>
<evidence type="ECO:0000256" key="1">
    <source>
        <dbReference type="ARBA" id="ARBA00022598"/>
    </source>
</evidence>
<dbReference type="GO" id="GO:0008033">
    <property type="term" value="P:tRNA processing"/>
    <property type="evidence" value="ECO:0007669"/>
    <property type="project" value="UniProtKB-KW"/>
</dbReference>
<dbReference type="OrthoDB" id="434144at2759"/>
<evidence type="ECO:0000313" key="7">
    <source>
        <dbReference type="Proteomes" id="UP000807716"/>
    </source>
</evidence>
<dbReference type="PANTHER" id="PTHR43033:SF1">
    <property type="entry name" value="TRNA(ILE)-LYSIDINE SYNTHASE-RELATED"/>
    <property type="match status" value="1"/>
</dbReference>
<accession>A0A9P6U0Y9</accession>
<dbReference type="EMBL" id="JAAAJB010000513">
    <property type="protein sequence ID" value="KAG0254487.1"/>
    <property type="molecule type" value="Genomic_DNA"/>
</dbReference>
<comment type="caution">
    <text evidence="6">The sequence shown here is derived from an EMBL/GenBank/DDBJ whole genome shotgun (WGS) entry which is preliminary data.</text>
</comment>
<dbReference type="GO" id="GO:0005524">
    <property type="term" value="F:ATP binding"/>
    <property type="evidence" value="ECO:0007669"/>
    <property type="project" value="UniProtKB-KW"/>
</dbReference>
<dbReference type="Proteomes" id="UP000807716">
    <property type="component" value="Unassembled WGS sequence"/>
</dbReference>
<proteinExistence type="predicted"/>
<dbReference type="Gene3D" id="3.40.50.620">
    <property type="entry name" value="HUPs"/>
    <property type="match status" value="1"/>
</dbReference>
<keyword evidence="7" id="KW-1185">Reference proteome</keyword>
<evidence type="ECO:0000313" key="6">
    <source>
        <dbReference type="EMBL" id="KAG0254487.1"/>
    </source>
</evidence>
<dbReference type="InterPro" id="IPR012094">
    <property type="entry name" value="tRNA_Ile_lys_synt"/>
</dbReference>
<organism evidence="6 7">
    <name type="scientific">Actinomortierella ambigua</name>
    <dbReference type="NCBI Taxonomy" id="1343610"/>
    <lineage>
        <taxon>Eukaryota</taxon>
        <taxon>Fungi</taxon>
        <taxon>Fungi incertae sedis</taxon>
        <taxon>Mucoromycota</taxon>
        <taxon>Mortierellomycotina</taxon>
        <taxon>Mortierellomycetes</taxon>
        <taxon>Mortierellales</taxon>
        <taxon>Mortierellaceae</taxon>
        <taxon>Actinomortierella</taxon>
    </lineage>
</organism>
<dbReference type="GO" id="GO:0016879">
    <property type="term" value="F:ligase activity, forming carbon-nitrogen bonds"/>
    <property type="evidence" value="ECO:0007669"/>
    <property type="project" value="InterPro"/>
</dbReference>
<keyword evidence="1" id="KW-0436">Ligase</keyword>
<gene>
    <name evidence="6" type="ORF">DFQ27_006818</name>
</gene>
<dbReference type="InterPro" id="IPR011063">
    <property type="entry name" value="TilS/TtcA_N"/>
</dbReference>
<reference evidence="6" key="1">
    <citation type="journal article" date="2020" name="Fungal Divers.">
        <title>Resolving the Mortierellaceae phylogeny through synthesis of multi-gene phylogenetics and phylogenomics.</title>
        <authorList>
            <person name="Vandepol N."/>
            <person name="Liber J."/>
            <person name="Desiro A."/>
            <person name="Na H."/>
            <person name="Kennedy M."/>
            <person name="Barry K."/>
            <person name="Grigoriev I.V."/>
            <person name="Miller A.N."/>
            <person name="O'Donnell K."/>
            <person name="Stajich J.E."/>
            <person name="Bonito G."/>
        </authorList>
    </citation>
    <scope>NUCLEOTIDE SEQUENCE</scope>
    <source>
        <strain evidence="6">BC1065</strain>
    </source>
</reference>
<evidence type="ECO:0000256" key="3">
    <source>
        <dbReference type="ARBA" id="ARBA00022741"/>
    </source>
</evidence>
<dbReference type="InterPro" id="IPR014729">
    <property type="entry name" value="Rossmann-like_a/b/a_fold"/>
</dbReference>
<dbReference type="PANTHER" id="PTHR43033">
    <property type="entry name" value="TRNA(ILE)-LYSIDINE SYNTHASE-RELATED"/>
    <property type="match status" value="1"/>
</dbReference>
<keyword evidence="4" id="KW-0067">ATP-binding</keyword>
<name>A0A9P6U0Y9_9FUNG</name>
<dbReference type="SUPFAM" id="SSF52402">
    <property type="entry name" value="Adenine nucleotide alpha hydrolases-like"/>
    <property type="match status" value="1"/>
</dbReference>
<feature type="domain" description="tRNA(Ile)-lysidine/2-thiocytidine synthase N-terminal" evidence="5">
    <location>
        <begin position="46"/>
        <end position="107"/>
    </location>
</feature>
<dbReference type="Pfam" id="PF01171">
    <property type="entry name" value="ATP_bind_3"/>
    <property type="match status" value="1"/>
</dbReference>
<keyword evidence="3" id="KW-0547">Nucleotide-binding</keyword>
<dbReference type="AlphaFoldDB" id="A0A9P6U0Y9"/>
<sequence>MTLPRACRAIHPEEFSKWMTTIYNQIPAMAARHDMHGSLDQAPRWGIALSGGVDSMALATLLSQHVHQQQQRTFDAAIRIHAMIVNHNLRDRSKEEAEYVASLVQRLGGS</sequence>
<evidence type="ECO:0000256" key="2">
    <source>
        <dbReference type="ARBA" id="ARBA00022694"/>
    </source>
</evidence>